<comment type="similarity">
    <text evidence="1">Belongs to the metallo-dependent hydrolases superfamily. ATZ/TRZ family.</text>
</comment>
<dbReference type="Proteomes" id="UP000248856">
    <property type="component" value="Unassembled WGS sequence"/>
</dbReference>
<feature type="domain" description="Amidohydrolase-related" evidence="3">
    <location>
        <begin position="128"/>
        <end position="275"/>
    </location>
</feature>
<dbReference type="PANTHER" id="PTHR43794:SF11">
    <property type="entry name" value="AMIDOHYDROLASE-RELATED DOMAIN-CONTAINING PROTEIN"/>
    <property type="match status" value="1"/>
</dbReference>
<keyword evidence="2 4" id="KW-0378">Hydrolase</keyword>
<gene>
    <name evidence="4" type="ORF">AX018_106924</name>
</gene>
<comment type="caution">
    <text evidence="4">The sequence shown here is derived from an EMBL/GenBank/DDBJ whole genome shotgun (WGS) entry which is preliminary data.</text>
</comment>
<dbReference type="PANTHER" id="PTHR43794">
    <property type="entry name" value="AMINOHYDROLASE SSNA-RELATED"/>
    <property type="match status" value="1"/>
</dbReference>
<dbReference type="InterPro" id="IPR050287">
    <property type="entry name" value="MTA/SAH_deaminase"/>
</dbReference>
<dbReference type="GO" id="GO:0016810">
    <property type="term" value="F:hydrolase activity, acting on carbon-nitrogen (but not peptide) bonds"/>
    <property type="evidence" value="ECO:0007669"/>
    <property type="project" value="InterPro"/>
</dbReference>
<name>A0A328YME2_9BURK</name>
<dbReference type="Pfam" id="PF01979">
    <property type="entry name" value="Amidohydro_1"/>
    <property type="match status" value="1"/>
</dbReference>
<dbReference type="InterPro" id="IPR006680">
    <property type="entry name" value="Amidohydro-rel"/>
</dbReference>
<evidence type="ECO:0000313" key="4">
    <source>
        <dbReference type="EMBL" id="RAR74005.1"/>
    </source>
</evidence>
<dbReference type="Gene3D" id="3.20.20.140">
    <property type="entry name" value="Metal-dependent hydrolases"/>
    <property type="match status" value="1"/>
</dbReference>
<evidence type="ECO:0000256" key="1">
    <source>
        <dbReference type="ARBA" id="ARBA00006745"/>
    </source>
</evidence>
<proteinExistence type="inferred from homology"/>
<dbReference type="InterPro" id="IPR032466">
    <property type="entry name" value="Metal_Hydrolase"/>
</dbReference>
<dbReference type="AlphaFoldDB" id="A0A328YME2"/>
<sequence>MPHVTQPFKVLADNPDLDYRRAIVRFAECRNLLGGTTTGQGLSLSSPAGIGTYFKGLMRNVEQPVDPAFPVCSGQTLDFKPEEIESRLVPALQTGRPYFYHLSEGTDEAARQRFLDLRRAGGAWAVAKTLVCIHCVGLQAADFDVLRESAGMVWSPTSNLLLYGQTADIAAARARGVPIALGADWAPSGCKNLLGELKVARAVSAHQGGVLSARELVEAVTSTAAKMIGWDAQVGTIAPGRRADLLILEGTSGDPYTHLIDAQESSILAVLIDGRARLAAGSFALGDPRSSEAITVGGRPFVLDLVEPADDGLGGMQLSTAIAKLSYGLANLPSLAAGLQPAFGVLSTSPDEVAYRLVAEMEDEDAAQDAPGLFAAAAAAAAPETVALQLDPITAVDDAGFARKMRASVNLPDYVKAVF</sequence>
<protein>
    <submittedName>
        <fullName evidence="4">Amidohydrolase family protein</fullName>
    </submittedName>
</protein>
<evidence type="ECO:0000259" key="3">
    <source>
        <dbReference type="Pfam" id="PF01979"/>
    </source>
</evidence>
<evidence type="ECO:0000256" key="2">
    <source>
        <dbReference type="ARBA" id="ARBA00022801"/>
    </source>
</evidence>
<dbReference type="SUPFAM" id="SSF51556">
    <property type="entry name" value="Metallo-dependent hydrolases"/>
    <property type="match status" value="1"/>
</dbReference>
<reference evidence="4 5" key="1">
    <citation type="submission" date="2018-06" db="EMBL/GenBank/DDBJ databases">
        <title>Genomic Encyclopedia of Archaeal and Bacterial Type Strains, Phase II (KMG-II): from individual species to whole genera.</title>
        <authorList>
            <person name="Goeker M."/>
        </authorList>
    </citation>
    <scope>NUCLEOTIDE SEQUENCE [LARGE SCALE GENOMIC DNA]</scope>
    <source>
        <strain evidence="4 5">CFPB 3232</strain>
    </source>
</reference>
<dbReference type="InterPro" id="IPR011059">
    <property type="entry name" value="Metal-dep_hydrolase_composite"/>
</dbReference>
<dbReference type="SUPFAM" id="SSF51338">
    <property type="entry name" value="Composite domain of metallo-dependent hydrolases"/>
    <property type="match status" value="1"/>
</dbReference>
<accession>A0A328YME2</accession>
<evidence type="ECO:0000313" key="5">
    <source>
        <dbReference type="Proteomes" id="UP000248856"/>
    </source>
</evidence>
<keyword evidence="5" id="KW-1185">Reference proteome</keyword>
<dbReference type="EMBL" id="QLTA01000069">
    <property type="protein sequence ID" value="RAR74005.1"/>
    <property type="molecule type" value="Genomic_DNA"/>
</dbReference>
<organism evidence="4 5">
    <name type="scientific">Paracidovorax anthurii</name>
    <dbReference type="NCBI Taxonomy" id="78229"/>
    <lineage>
        <taxon>Bacteria</taxon>
        <taxon>Pseudomonadati</taxon>
        <taxon>Pseudomonadota</taxon>
        <taxon>Betaproteobacteria</taxon>
        <taxon>Burkholderiales</taxon>
        <taxon>Comamonadaceae</taxon>
        <taxon>Paracidovorax</taxon>
    </lineage>
</organism>